<reference evidence="2" key="1">
    <citation type="submission" date="2019-02" db="EMBL/GenBank/DDBJ databases">
        <title>Draft genome sequence of Enterococcus sp. Gos25-1.</title>
        <authorList>
            <person name="Tanaka N."/>
            <person name="Shiwa Y."/>
            <person name="Fujita N."/>
        </authorList>
    </citation>
    <scope>NUCLEOTIDE SEQUENCE [LARGE SCALE GENOMIC DNA]</scope>
    <source>
        <strain evidence="2">Gos25-1</strain>
    </source>
</reference>
<name>A0A4P5P8L6_9ENTE</name>
<dbReference type="EMBL" id="BJCC01000017">
    <property type="protein sequence ID" value="GCF94357.1"/>
    <property type="molecule type" value="Genomic_DNA"/>
</dbReference>
<protein>
    <submittedName>
        <fullName evidence="1">Uncharacterized protein</fullName>
    </submittedName>
</protein>
<sequence length="66" mass="7766">MPSNFVILFRDNCDHFFLFLLWLLPVYNDSEDRTIVKEVVDMKQCMNLLIVGNGTKTVAMKISERR</sequence>
<evidence type="ECO:0000313" key="2">
    <source>
        <dbReference type="Proteomes" id="UP000290567"/>
    </source>
</evidence>
<keyword evidence="2" id="KW-1185">Reference proteome</keyword>
<accession>A0A4P5P8L6</accession>
<gene>
    <name evidence="1" type="ORF">NRIC_22480</name>
</gene>
<dbReference type="Proteomes" id="UP000290567">
    <property type="component" value="Unassembled WGS sequence"/>
</dbReference>
<organism evidence="1 2">
    <name type="scientific">Enterococcus florum</name>
    <dbReference type="NCBI Taxonomy" id="2480627"/>
    <lineage>
        <taxon>Bacteria</taxon>
        <taxon>Bacillati</taxon>
        <taxon>Bacillota</taxon>
        <taxon>Bacilli</taxon>
        <taxon>Lactobacillales</taxon>
        <taxon>Enterococcaceae</taxon>
        <taxon>Enterococcus</taxon>
    </lineage>
</organism>
<dbReference type="AlphaFoldDB" id="A0A4P5P8L6"/>
<evidence type="ECO:0000313" key="1">
    <source>
        <dbReference type="EMBL" id="GCF94357.1"/>
    </source>
</evidence>
<comment type="caution">
    <text evidence="1">The sequence shown here is derived from an EMBL/GenBank/DDBJ whole genome shotgun (WGS) entry which is preliminary data.</text>
</comment>
<proteinExistence type="predicted"/>